<dbReference type="Pfam" id="PF04930">
    <property type="entry name" value="FUN14"/>
    <property type="match status" value="1"/>
</dbReference>
<dbReference type="PANTHER" id="PTHR21346:SF0">
    <property type="entry name" value="RE45833P"/>
    <property type="match status" value="1"/>
</dbReference>
<gene>
    <name evidence="7" type="primary">CSON007602</name>
</gene>
<reference evidence="6" key="1">
    <citation type="submission" date="2018-04" db="EMBL/GenBank/DDBJ databases">
        <authorList>
            <person name="Go L.Y."/>
            <person name="Mitchell J.A."/>
        </authorList>
    </citation>
    <scope>NUCLEOTIDE SEQUENCE</scope>
    <source>
        <tissue evidence="6">Whole organism</tissue>
    </source>
</reference>
<dbReference type="VEuPathDB" id="VectorBase:CSON007602"/>
<keyword evidence="4" id="KW-1133">Transmembrane helix</keyword>
<evidence type="ECO:0000256" key="3">
    <source>
        <dbReference type="ARBA" id="ARBA00022692"/>
    </source>
</evidence>
<evidence type="ECO:0000256" key="1">
    <source>
        <dbReference type="ARBA" id="ARBA00004374"/>
    </source>
</evidence>
<proteinExistence type="inferred from homology"/>
<organism evidence="7">
    <name type="scientific">Culicoides sonorensis</name>
    <name type="common">Biting midge</name>
    <dbReference type="NCBI Taxonomy" id="179676"/>
    <lineage>
        <taxon>Eukaryota</taxon>
        <taxon>Metazoa</taxon>
        <taxon>Ecdysozoa</taxon>
        <taxon>Arthropoda</taxon>
        <taxon>Hexapoda</taxon>
        <taxon>Insecta</taxon>
        <taxon>Pterygota</taxon>
        <taxon>Neoptera</taxon>
        <taxon>Endopterygota</taxon>
        <taxon>Diptera</taxon>
        <taxon>Nematocera</taxon>
        <taxon>Chironomoidea</taxon>
        <taxon>Ceratopogonidae</taxon>
        <taxon>Ceratopogoninae</taxon>
        <taxon>Culicoides</taxon>
        <taxon>Monoculicoides</taxon>
    </lineage>
</organism>
<name>A0A336MZU3_CULSO</name>
<comment type="similarity">
    <text evidence="2">Belongs to the FUN14 family.</text>
</comment>
<dbReference type="GO" id="GO:0005741">
    <property type="term" value="C:mitochondrial outer membrane"/>
    <property type="evidence" value="ECO:0007669"/>
    <property type="project" value="UniProtKB-SubCell"/>
</dbReference>
<dbReference type="AlphaFoldDB" id="A0A336MZU3"/>
<reference evidence="7" key="2">
    <citation type="submission" date="2018-07" db="EMBL/GenBank/DDBJ databases">
        <authorList>
            <person name="Quirk P.G."/>
            <person name="Krulwich T.A."/>
        </authorList>
    </citation>
    <scope>NUCLEOTIDE SEQUENCE</scope>
</reference>
<dbReference type="EMBL" id="UFQS01002870">
    <property type="protein sequence ID" value="SSX14802.1"/>
    <property type="molecule type" value="Genomic_DNA"/>
</dbReference>
<evidence type="ECO:0000256" key="4">
    <source>
        <dbReference type="ARBA" id="ARBA00022989"/>
    </source>
</evidence>
<dbReference type="PANTHER" id="PTHR21346">
    <property type="entry name" value="FUN14 DOMAIN CONTAINING"/>
    <property type="match status" value="1"/>
</dbReference>
<evidence type="ECO:0000313" key="7">
    <source>
        <dbReference type="EMBL" id="SSX34193.1"/>
    </source>
</evidence>
<evidence type="ECO:0000256" key="5">
    <source>
        <dbReference type="ARBA" id="ARBA00023136"/>
    </source>
</evidence>
<dbReference type="EMBL" id="UFQT01002870">
    <property type="protein sequence ID" value="SSX34193.1"/>
    <property type="molecule type" value="Genomic_DNA"/>
</dbReference>
<dbReference type="GO" id="GO:0000422">
    <property type="term" value="P:autophagy of mitochondrion"/>
    <property type="evidence" value="ECO:0007669"/>
    <property type="project" value="TreeGrafter"/>
</dbReference>
<sequence>MKQVMVTANKDAKEAKNNKIISMSEANGILNRVLGDVSKKSAAQQILLGAGSGWATGYVTMKVGKAAALAVGGGIILLQLAHQQGYITVDWNKVTRKFDKVSDKVTEAVTKEKPGLLDKAERYVDRAISSAEDTVNKKRKQAKNWYASFIGDNNGVKVNDFHIFLLSFAAGVSLGIGTA</sequence>
<keyword evidence="5" id="KW-0472">Membrane</keyword>
<evidence type="ECO:0000256" key="2">
    <source>
        <dbReference type="ARBA" id="ARBA00009160"/>
    </source>
</evidence>
<accession>A0A336MZU3</accession>
<keyword evidence="3" id="KW-0812">Transmembrane</keyword>
<dbReference type="InterPro" id="IPR007014">
    <property type="entry name" value="FUN14"/>
</dbReference>
<comment type="subcellular location">
    <subcellularLocation>
        <location evidence="1">Mitochondrion outer membrane</location>
        <topology evidence="1">Multi-pass membrane protein</topology>
    </subcellularLocation>
</comment>
<evidence type="ECO:0000313" key="6">
    <source>
        <dbReference type="EMBL" id="SSX14802.1"/>
    </source>
</evidence>
<protein>
    <submittedName>
        <fullName evidence="7">CSON007602 protein</fullName>
    </submittedName>
</protein>